<protein>
    <submittedName>
        <fullName evidence="2">DDE_Tnp_1_7 domain-containing protein</fullName>
    </submittedName>
</protein>
<dbReference type="Pfam" id="PF13843">
    <property type="entry name" value="DDE_Tnp_1_7"/>
    <property type="match status" value="1"/>
</dbReference>
<gene>
    <name evidence="2" type="primary">AVEN_35239_1</name>
    <name evidence="2" type="ORF">NPIL_318871</name>
</gene>
<organism evidence="2 3">
    <name type="scientific">Nephila pilipes</name>
    <name type="common">Giant wood spider</name>
    <name type="synonym">Nephila maculata</name>
    <dbReference type="NCBI Taxonomy" id="299642"/>
    <lineage>
        <taxon>Eukaryota</taxon>
        <taxon>Metazoa</taxon>
        <taxon>Ecdysozoa</taxon>
        <taxon>Arthropoda</taxon>
        <taxon>Chelicerata</taxon>
        <taxon>Arachnida</taxon>
        <taxon>Araneae</taxon>
        <taxon>Araneomorphae</taxon>
        <taxon>Entelegynae</taxon>
        <taxon>Araneoidea</taxon>
        <taxon>Nephilidae</taxon>
        <taxon>Nephila</taxon>
    </lineage>
</organism>
<dbReference type="AlphaFoldDB" id="A0A8X6PDL9"/>
<dbReference type="OrthoDB" id="10057959at2759"/>
<sequence length="114" mass="12854">MTCDVGTNYMVNPILYLGSNTQTKGISLAPYFIDELTGSIEGTKRNITKDNWFTSIPLAEELLMKLMNITIVGSLKKNIREIPPELQQLLSRSVKISMYCFDQAKTLLSYKTAK</sequence>
<reference evidence="2" key="1">
    <citation type="submission" date="2020-08" db="EMBL/GenBank/DDBJ databases">
        <title>Multicomponent nature underlies the extraordinary mechanical properties of spider dragline silk.</title>
        <authorList>
            <person name="Kono N."/>
            <person name="Nakamura H."/>
            <person name="Mori M."/>
            <person name="Yoshida Y."/>
            <person name="Ohtoshi R."/>
            <person name="Malay A.D."/>
            <person name="Moran D.A.P."/>
            <person name="Tomita M."/>
            <person name="Numata K."/>
            <person name="Arakawa K."/>
        </authorList>
    </citation>
    <scope>NUCLEOTIDE SEQUENCE</scope>
</reference>
<dbReference type="Proteomes" id="UP000887013">
    <property type="component" value="Unassembled WGS sequence"/>
</dbReference>
<keyword evidence="3" id="KW-1185">Reference proteome</keyword>
<proteinExistence type="predicted"/>
<evidence type="ECO:0000259" key="1">
    <source>
        <dbReference type="Pfam" id="PF13843"/>
    </source>
</evidence>
<dbReference type="EMBL" id="BMAW01019791">
    <property type="protein sequence ID" value="GFT65233.1"/>
    <property type="molecule type" value="Genomic_DNA"/>
</dbReference>
<name>A0A8X6PDL9_NEPPI</name>
<evidence type="ECO:0000313" key="2">
    <source>
        <dbReference type="EMBL" id="GFT65233.1"/>
    </source>
</evidence>
<accession>A0A8X6PDL9</accession>
<feature type="domain" description="PiggyBac transposable element-derived protein" evidence="1">
    <location>
        <begin position="1"/>
        <end position="93"/>
    </location>
</feature>
<dbReference type="InterPro" id="IPR029526">
    <property type="entry name" value="PGBD"/>
</dbReference>
<comment type="caution">
    <text evidence="2">The sequence shown here is derived from an EMBL/GenBank/DDBJ whole genome shotgun (WGS) entry which is preliminary data.</text>
</comment>
<evidence type="ECO:0000313" key="3">
    <source>
        <dbReference type="Proteomes" id="UP000887013"/>
    </source>
</evidence>